<protein>
    <recommendedName>
        <fullName evidence="2">Pyruvate/ketoisovalerate oxidoreductase catalytic domain-containing protein</fullName>
    </recommendedName>
</protein>
<feature type="domain" description="Pyruvate/ketoisovalerate oxidoreductase catalytic" evidence="2">
    <location>
        <begin position="3"/>
        <end position="169"/>
    </location>
</feature>
<proteinExistence type="predicted"/>
<dbReference type="SUPFAM" id="SSF53323">
    <property type="entry name" value="Pyruvate-ferredoxin oxidoreductase, PFOR, domain III"/>
    <property type="match status" value="1"/>
</dbReference>
<keyword evidence="1" id="KW-0560">Oxidoreductase</keyword>
<reference evidence="3" key="1">
    <citation type="submission" date="2018-05" db="EMBL/GenBank/DDBJ databases">
        <authorList>
            <person name="Lanie J.A."/>
            <person name="Ng W.-L."/>
            <person name="Kazmierczak K.M."/>
            <person name="Andrzejewski T.M."/>
            <person name="Davidsen T.M."/>
            <person name="Wayne K.J."/>
            <person name="Tettelin H."/>
            <person name="Glass J.I."/>
            <person name="Rusch D."/>
            <person name="Podicherti R."/>
            <person name="Tsui H.-C.T."/>
            <person name="Winkler M.E."/>
        </authorList>
    </citation>
    <scope>NUCLEOTIDE SEQUENCE</scope>
</reference>
<evidence type="ECO:0000256" key="1">
    <source>
        <dbReference type="ARBA" id="ARBA00023002"/>
    </source>
</evidence>
<dbReference type="InterPro" id="IPR029061">
    <property type="entry name" value="THDP-binding"/>
</dbReference>
<sequence>VNGTGSASANGFLMQAIFRMGIPVSGKNVFPSNIQGLPTWYEIRANKDGHTARSERVDLMVAMNPKTYAQDIEEVRPRGVVLYDSSWSLEEDLMREDIEFFGVPFSQICVEHFKGSRQQILMKNVCYVGVLAGLLNIDLDILGGIFEEKFGKKPKLVELNNSAVRLGYDFALENFECPVRSHLELMDGNKSSVLMTGNMAAGLGCVYAGATVGAWYPITPSTSLMDAFRGFCGTLRKDPETGKNRY</sequence>
<organism evidence="3">
    <name type="scientific">marine metagenome</name>
    <dbReference type="NCBI Taxonomy" id="408172"/>
    <lineage>
        <taxon>unclassified sequences</taxon>
        <taxon>metagenomes</taxon>
        <taxon>ecological metagenomes</taxon>
    </lineage>
</organism>
<dbReference type="InterPro" id="IPR019752">
    <property type="entry name" value="Pyrv/ketoisovalerate_OxRed_cat"/>
</dbReference>
<dbReference type="GO" id="GO:0016903">
    <property type="term" value="F:oxidoreductase activity, acting on the aldehyde or oxo group of donors"/>
    <property type="evidence" value="ECO:0007669"/>
    <property type="project" value="InterPro"/>
</dbReference>
<dbReference type="Pfam" id="PF01558">
    <property type="entry name" value="POR"/>
    <property type="match status" value="1"/>
</dbReference>
<gene>
    <name evidence="3" type="ORF">METZ01_LOCUS393543</name>
</gene>
<dbReference type="InterPro" id="IPR002869">
    <property type="entry name" value="Pyrv_flavodox_OxRed_cen"/>
</dbReference>
<name>A0A382V2H8_9ZZZZ</name>
<evidence type="ECO:0000259" key="2">
    <source>
        <dbReference type="Pfam" id="PF01558"/>
    </source>
</evidence>
<feature type="non-terminal residue" evidence="3">
    <location>
        <position position="246"/>
    </location>
</feature>
<dbReference type="SUPFAM" id="SSF52518">
    <property type="entry name" value="Thiamin diphosphate-binding fold (THDP-binding)"/>
    <property type="match status" value="1"/>
</dbReference>
<feature type="non-terminal residue" evidence="3">
    <location>
        <position position="1"/>
    </location>
</feature>
<dbReference type="EMBL" id="UINC01148666">
    <property type="protein sequence ID" value="SVD40689.1"/>
    <property type="molecule type" value="Genomic_DNA"/>
</dbReference>
<evidence type="ECO:0000313" key="3">
    <source>
        <dbReference type="EMBL" id="SVD40689.1"/>
    </source>
</evidence>
<dbReference type="AlphaFoldDB" id="A0A382V2H8"/>
<dbReference type="Gene3D" id="3.40.50.970">
    <property type="match status" value="1"/>
</dbReference>
<accession>A0A382V2H8</accession>
<dbReference type="Gene3D" id="3.40.920.10">
    <property type="entry name" value="Pyruvate-ferredoxin oxidoreductase, PFOR, domain III"/>
    <property type="match status" value="1"/>
</dbReference>